<dbReference type="PANTHER" id="PTHR31673:SF27">
    <property type="entry name" value="COBRA-LIKE PROTEIN"/>
    <property type="match status" value="1"/>
</dbReference>
<evidence type="ECO:0000313" key="9">
    <source>
        <dbReference type="Proteomes" id="UP001151760"/>
    </source>
</evidence>
<comment type="caution">
    <text evidence="8">The sequence shown here is derived from an EMBL/GenBank/DDBJ whole genome shotgun (WGS) entry which is preliminary data.</text>
</comment>
<keyword evidence="6" id="KW-0449">Lipoprotein</keyword>
<comment type="similarity">
    <text evidence="2">Belongs to the COBRA family.</text>
</comment>
<evidence type="ECO:0000256" key="5">
    <source>
        <dbReference type="ARBA" id="ARBA00023180"/>
    </source>
</evidence>
<dbReference type="Pfam" id="PF25079">
    <property type="entry name" value="COB_C"/>
    <property type="match status" value="1"/>
</dbReference>
<protein>
    <submittedName>
        <fullName evidence="8">COBRA-like protein 4</fullName>
    </submittedName>
</protein>
<dbReference type="Pfam" id="PF04833">
    <property type="entry name" value="COBRA"/>
    <property type="match status" value="2"/>
</dbReference>
<comment type="subcellular location">
    <subcellularLocation>
        <location evidence="1">Cell membrane</location>
        <topology evidence="1">Lipid-anchor</topology>
        <topology evidence="1">GPI-anchor</topology>
    </subcellularLocation>
</comment>
<dbReference type="EMBL" id="BQNB010019529">
    <property type="protein sequence ID" value="GJT86239.1"/>
    <property type="molecule type" value="Genomic_DNA"/>
</dbReference>
<reference evidence="8" key="1">
    <citation type="journal article" date="2022" name="Int. J. Mol. Sci.">
        <title>Draft Genome of Tanacetum Coccineum: Genomic Comparison of Closely Related Tanacetum-Family Plants.</title>
        <authorList>
            <person name="Yamashiro T."/>
            <person name="Shiraishi A."/>
            <person name="Nakayama K."/>
            <person name="Satake H."/>
        </authorList>
    </citation>
    <scope>NUCLEOTIDE SEQUENCE</scope>
</reference>
<evidence type="ECO:0000256" key="6">
    <source>
        <dbReference type="ARBA" id="ARBA00023288"/>
    </source>
</evidence>
<dbReference type="Proteomes" id="UP001151760">
    <property type="component" value="Unassembled WGS sequence"/>
</dbReference>
<keyword evidence="9" id="KW-1185">Reference proteome</keyword>
<evidence type="ECO:0000256" key="2">
    <source>
        <dbReference type="ARBA" id="ARBA00005507"/>
    </source>
</evidence>
<dbReference type="InterPro" id="IPR056900">
    <property type="entry name" value="COB_C"/>
</dbReference>
<organism evidence="8 9">
    <name type="scientific">Tanacetum coccineum</name>
    <dbReference type="NCBI Taxonomy" id="301880"/>
    <lineage>
        <taxon>Eukaryota</taxon>
        <taxon>Viridiplantae</taxon>
        <taxon>Streptophyta</taxon>
        <taxon>Embryophyta</taxon>
        <taxon>Tracheophyta</taxon>
        <taxon>Spermatophyta</taxon>
        <taxon>Magnoliopsida</taxon>
        <taxon>eudicotyledons</taxon>
        <taxon>Gunneridae</taxon>
        <taxon>Pentapetalae</taxon>
        <taxon>asterids</taxon>
        <taxon>campanulids</taxon>
        <taxon>Asterales</taxon>
        <taxon>Asteraceae</taxon>
        <taxon>Asteroideae</taxon>
        <taxon>Anthemideae</taxon>
        <taxon>Anthemidinae</taxon>
        <taxon>Tanacetum</taxon>
    </lineage>
</organism>
<proteinExistence type="inferred from homology"/>
<reference evidence="8" key="2">
    <citation type="submission" date="2022-01" db="EMBL/GenBank/DDBJ databases">
        <authorList>
            <person name="Yamashiro T."/>
            <person name="Shiraishi A."/>
            <person name="Satake H."/>
            <person name="Nakayama K."/>
        </authorList>
    </citation>
    <scope>NUCLEOTIDE SEQUENCE</scope>
</reference>
<feature type="domain" description="COBRA C-terminal" evidence="7">
    <location>
        <begin position="193"/>
        <end position="337"/>
    </location>
</feature>
<evidence type="ECO:0000256" key="3">
    <source>
        <dbReference type="ARBA" id="ARBA00022622"/>
    </source>
</evidence>
<evidence type="ECO:0000313" key="8">
    <source>
        <dbReference type="EMBL" id="GJT86239.1"/>
    </source>
</evidence>
<sequence length="595" mass="66090">MSPGWTLGWTWSKKEIIWSIAGAQATDQGDCKDFPNDIPHSCEKNPRIIDMHPGTPYNQQFANCCKGGVVSALGQDLGNSLSAFQISVGNSGNTYRTVSLPKNFSLLGPNQGYTCSPVSVVSSSVSLTSGGRRKNRALMTWKLVCSYSQLLASDTPTCCVSMSSFYNSEITPCPSCACGCMNNENCALIKSTIQQTESTTPVKQCTQHMCPIRVHWHVKKNYKTYWRVKITITNFYYNFNYTKWTLVAQHPNLNNVAKVSNFIYKPLLLYEHINDTGMFYGVKKLENDILLDAGSNGSVHSEIILKKDRKIFTLKHGWAFPRRIYFNGDECIMPLPVSYPSLPNSVLPISSDIRPLALVTMNNFQMYRHIMNPGWTLGWNWAKKEVIWSMVGAQTTEQGDCSKFKGGNQPHCCKRNPVVVDLLPGVPYNQQISNCCKGGVVSSWGQDPSAAVSAFQVSVGLSGTTNKTVKLPKNFSLLAPGPGYTCGPATIVPSTVYLTPDHDTAMFYGMKFYNDLLMEAGPFGNVQSEVLMQKDKNTFTFKQGWAFPRKVYFNGEECMLPPPEEYPSLPNHGNTKSILISAMAASAIWLIHIFL</sequence>
<evidence type="ECO:0000256" key="1">
    <source>
        <dbReference type="ARBA" id="ARBA00004609"/>
    </source>
</evidence>
<keyword evidence="3" id="KW-0336">GPI-anchor</keyword>
<keyword evidence="4" id="KW-0732">Signal</keyword>
<dbReference type="PANTHER" id="PTHR31673">
    <property type="entry name" value="PROTEIN COBRA"/>
    <property type="match status" value="1"/>
</dbReference>
<gene>
    <name evidence="8" type="ORF">Tco_1067956</name>
</gene>
<dbReference type="InterPro" id="IPR006918">
    <property type="entry name" value="COBRA_pln"/>
</dbReference>
<keyword evidence="5" id="KW-0325">Glycoprotein</keyword>
<name>A0ABQ5HF90_9ASTR</name>
<keyword evidence="3" id="KW-0472">Membrane</keyword>
<evidence type="ECO:0000259" key="7">
    <source>
        <dbReference type="Pfam" id="PF25079"/>
    </source>
</evidence>
<evidence type="ECO:0000256" key="4">
    <source>
        <dbReference type="ARBA" id="ARBA00022729"/>
    </source>
</evidence>
<accession>A0ABQ5HF90</accession>